<dbReference type="PANTHER" id="PTHR37943">
    <property type="entry name" value="PROTEIN VES"/>
    <property type="match status" value="1"/>
</dbReference>
<dbReference type="EMBL" id="SDWS01000006">
    <property type="protein sequence ID" value="RYB89683.1"/>
    <property type="molecule type" value="Genomic_DNA"/>
</dbReference>
<dbReference type="Gene3D" id="2.60.120.10">
    <property type="entry name" value="Jelly Rolls"/>
    <property type="match status" value="1"/>
</dbReference>
<dbReference type="OrthoDB" id="9800082at2"/>
<sequence>MIVRAADVRAEPWANGGGTTRELARADDGSWRISLTDIGSDGPFSVFAGRHRVLTVVDGPVLDLDVEGEPHVVEPQRPFAFSGDARVVASVPEGPVQALNVVVDPAVVRPFVTVLELGRGSALPLATDQASYVLTGEQAGCLLQGPGEVVGRCTVAVVTLERA</sequence>
<keyword evidence="2" id="KW-1185">Reference proteome</keyword>
<proteinExistence type="predicted"/>
<dbReference type="InterPro" id="IPR011051">
    <property type="entry name" value="RmlC_Cupin_sf"/>
</dbReference>
<dbReference type="InterPro" id="IPR014710">
    <property type="entry name" value="RmlC-like_jellyroll"/>
</dbReference>
<dbReference type="Pfam" id="PF05962">
    <property type="entry name" value="HutD"/>
    <property type="match status" value="1"/>
</dbReference>
<dbReference type="CDD" id="cd20293">
    <property type="entry name" value="cupin_HutD_N"/>
    <property type="match status" value="1"/>
</dbReference>
<name>A0A4Q2RR11_9ACTN</name>
<dbReference type="PANTHER" id="PTHR37943:SF1">
    <property type="entry name" value="PROTEIN VES"/>
    <property type="match status" value="1"/>
</dbReference>
<evidence type="ECO:0000313" key="1">
    <source>
        <dbReference type="EMBL" id="RYB89683.1"/>
    </source>
</evidence>
<dbReference type="SUPFAM" id="SSF51182">
    <property type="entry name" value="RmlC-like cupins"/>
    <property type="match status" value="1"/>
</dbReference>
<reference evidence="1 2" key="1">
    <citation type="submission" date="2019-01" db="EMBL/GenBank/DDBJ databases">
        <title>Novel species of Nocardioides.</title>
        <authorList>
            <person name="Liu Q."/>
            <person name="Xin Y.-H."/>
        </authorList>
    </citation>
    <scope>NUCLEOTIDE SEQUENCE [LARGE SCALE GENOMIC DNA]</scope>
    <source>
        <strain evidence="1 2">HLT3-15</strain>
    </source>
</reference>
<dbReference type="InterPro" id="IPR010282">
    <property type="entry name" value="Uncharacterised_HutD/Ves"/>
</dbReference>
<evidence type="ECO:0000313" key="2">
    <source>
        <dbReference type="Proteomes" id="UP000291838"/>
    </source>
</evidence>
<dbReference type="Proteomes" id="UP000291838">
    <property type="component" value="Unassembled WGS sequence"/>
</dbReference>
<comment type="caution">
    <text evidence="1">The sequence shown here is derived from an EMBL/GenBank/DDBJ whole genome shotgun (WGS) entry which is preliminary data.</text>
</comment>
<organism evidence="1 2">
    <name type="scientific">Nocardioides glacieisoli</name>
    <dbReference type="NCBI Taxonomy" id="1168730"/>
    <lineage>
        <taxon>Bacteria</taxon>
        <taxon>Bacillati</taxon>
        <taxon>Actinomycetota</taxon>
        <taxon>Actinomycetes</taxon>
        <taxon>Propionibacteriales</taxon>
        <taxon>Nocardioidaceae</taxon>
        <taxon>Nocardioides</taxon>
    </lineage>
</organism>
<dbReference type="RefSeq" id="WP_129476803.1">
    <property type="nucleotide sequence ID" value="NZ_SDWS01000006.1"/>
</dbReference>
<gene>
    <name evidence="1" type="ORF">EUA06_13835</name>
</gene>
<accession>A0A4Q2RR11</accession>
<protein>
    <submittedName>
        <fullName evidence="1">HutD family protein</fullName>
    </submittedName>
</protein>
<dbReference type="AlphaFoldDB" id="A0A4Q2RR11"/>